<dbReference type="EMBL" id="JAUSTR010000006">
    <property type="protein sequence ID" value="MDQ0162764.1"/>
    <property type="molecule type" value="Genomic_DNA"/>
</dbReference>
<evidence type="ECO:0000256" key="1">
    <source>
        <dbReference type="SAM" id="MobiDB-lite"/>
    </source>
</evidence>
<dbReference type="PROSITE" id="PS51257">
    <property type="entry name" value="PROKAR_LIPOPROTEIN"/>
    <property type="match status" value="1"/>
</dbReference>
<evidence type="ECO:0000313" key="4">
    <source>
        <dbReference type="Proteomes" id="UP001225646"/>
    </source>
</evidence>
<dbReference type="SUPFAM" id="SSF55166">
    <property type="entry name" value="Hedgehog/DD-peptidase"/>
    <property type="match status" value="1"/>
</dbReference>
<dbReference type="InterPro" id="IPR052179">
    <property type="entry name" value="DD-CPase-like"/>
</dbReference>
<dbReference type="InterPro" id="IPR009045">
    <property type="entry name" value="Zn_M74/Hedgehog-like"/>
</dbReference>
<dbReference type="PANTHER" id="PTHR34385:SF1">
    <property type="entry name" value="PEPTIDOGLYCAN L-ALANYL-D-GLUTAMATE ENDOPEPTIDASE CWLK"/>
    <property type="match status" value="1"/>
</dbReference>
<dbReference type="RefSeq" id="WP_419152089.1">
    <property type="nucleotide sequence ID" value="NZ_JAUSTR010000006.1"/>
</dbReference>
<dbReference type="GO" id="GO:0009002">
    <property type="term" value="F:serine-type D-Ala-D-Ala carboxypeptidase activity"/>
    <property type="evidence" value="ECO:0007669"/>
    <property type="project" value="UniProtKB-EC"/>
</dbReference>
<proteinExistence type="predicted"/>
<reference evidence="3 4" key="1">
    <citation type="submission" date="2023-07" db="EMBL/GenBank/DDBJ databases">
        <title>Genomic Encyclopedia of Type Strains, Phase IV (KMG-IV): sequencing the most valuable type-strain genomes for metagenomic binning, comparative biology and taxonomic classification.</title>
        <authorList>
            <person name="Goeker M."/>
        </authorList>
    </citation>
    <scope>NUCLEOTIDE SEQUENCE [LARGE SCALE GENOMIC DNA]</scope>
    <source>
        <strain evidence="3 4">DSM 19092</strain>
    </source>
</reference>
<evidence type="ECO:0000313" key="3">
    <source>
        <dbReference type="EMBL" id="MDQ0162764.1"/>
    </source>
</evidence>
<keyword evidence="3" id="KW-0645">Protease</keyword>
<dbReference type="Proteomes" id="UP001225646">
    <property type="component" value="Unassembled WGS sequence"/>
</dbReference>
<protein>
    <submittedName>
        <fullName evidence="3">D-alanyl-D-alanine carboxypeptidase</fullName>
        <ecNumber evidence="3">3.4.16.4</ecNumber>
    </submittedName>
</protein>
<dbReference type="PANTHER" id="PTHR34385">
    <property type="entry name" value="D-ALANYL-D-ALANINE CARBOXYPEPTIDASE"/>
    <property type="match status" value="1"/>
</dbReference>
<keyword evidence="3" id="KW-0378">Hydrolase</keyword>
<keyword evidence="3" id="KW-0121">Carboxypeptidase</keyword>
<sequence length="269" mass="30898">MNKWIITFVIILFILSGCQQGIEKKNVHEQEQTSKNDIEKTANESQQVTEQMDPNFLLEAQYFNEIKMVNGEAIIQNPDNVLVLVNKEFTLPSDYIPNDLTIPNVPFSFGDLDLPKRYMRKEAAKALEQLFAAASKNGIHLYGVSAYRPYEHQQSLFSQEVSTKGKEEAALAVAKAGHSEHQTGLSIDVTSESVQFQITEKFGETIEGKWLAEHAHEFGYIIRYPKGKEQITKYQYEPWHIRYVGKKAAKVIYENQLTLEEYFEKVKKI</sequence>
<dbReference type="CDD" id="cd14852">
    <property type="entry name" value="LD-carboxypeptidase"/>
    <property type="match status" value="1"/>
</dbReference>
<dbReference type="EC" id="3.4.16.4" evidence="3"/>
<feature type="compositionally biased region" description="Basic and acidic residues" evidence="1">
    <location>
        <begin position="28"/>
        <end position="42"/>
    </location>
</feature>
<dbReference type="Gene3D" id="3.30.1380.10">
    <property type="match status" value="1"/>
</dbReference>
<feature type="region of interest" description="Disordered" evidence="1">
    <location>
        <begin position="28"/>
        <end position="49"/>
    </location>
</feature>
<name>A0ABT9VP65_9BACI</name>
<dbReference type="Pfam" id="PF02557">
    <property type="entry name" value="VanY"/>
    <property type="match status" value="1"/>
</dbReference>
<dbReference type="InterPro" id="IPR058193">
    <property type="entry name" value="VanY/YodJ_core_dom"/>
</dbReference>
<comment type="caution">
    <text evidence="3">The sequence shown here is derived from an EMBL/GenBank/DDBJ whole genome shotgun (WGS) entry which is preliminary data.</text>
</comment>
<organism evidence="3 4">
    <name type="scientific">Aeribacillus alveayuensis</name>
    <dbReference type="NCBI Taxonomy" id="279215"/>
    <lineage>
        <taxon>Bacteria</taxon>
        <taxon>Bacillati</taxon>
        <taxon>Bacillota</taxon>
        <taxon>Bacilli</taxon>
        <taxon>Bacillales</taxon>
        <taxon>Bacillaceae</taxon>
        <taxon>Aeribacillus</taxon>
    </lineage>
</organism>
<dbReference type="InterPro" id="IPR003709">
    <property type="entry name" value="VanY-like_core_dom"/>
</dbReference>
<feature type="domain" description="D-alanyl-D-alanine carboxypeptidase-like core" evidence="2">
    <location>
        <begin position="117"/>
        <end position="246"/>
    </location>
</feature>
<accession>A0ABT9VP65</accession>
<keyword evidence="4" id="KW-1185">Reference proteome</keyword>
<evidence type="ECO:0000259" key="2">
    <source>
        <dbReference type="Pfam" id="PF02557"/>
    </source>
</evidence>
<gene>
    <name evidence="3" type="ORF">J2S06_001841</name>
</gene>